<proteinExistence type="predicted"/>
<dbReference type="AlphaFoldDB" id="A0AAV5D8S3"/>
<protein>
    <submittedName>
        <fullName evidence="1">Uncharacterized protein</fullName>
    </submittedName>
</protein>
<evidence type="ECO:0000313" key="2">
    <source>
        <dbReference type="Proteomes" id="UP001054889"/>
    </source>
</evidence>
<dbReference type="Proteomes" id="UP001054889">
    <property type="component" value="Unassembled WGS sequence"/>
</dbReference>
<dbReference type="EMBL" id="BQKI01000013">
    <property type="protein sequence ID" value="GJN06776.1"/>
    <property type="molecule type" value="Genomic_DNA"/>
</dbReference>
<accession>A0AAV5D8S3</accession>
<reference evidence="1" key="1">
    <citation type="journal article" date="2018" name="DNA Res.">
        <title>Multiple hybrid de novo genome assembly of finger millet, an orphan allotetraploid crop.</title>
        <authorList>
            <person name="Hatakeyama M."/>
            <person name="Aluri S."/>
            <person name="Balachadran M.T."/>
            <person name="Sivarajan S.R."/>
            <person name="Patrignani A."/>
            <person name="Gruter S."/>
            <person name="Poveda L."/>
            <person name="Shimizu-Inatsugi R."/>
            <person name="Baeten J."/>
            <person name="Francoijs K.J."/>
            <person name="Nataraja K.N."/>
            <person name="Reddy Y.A.N."/>
            <person name="Phadnis S."/>
            <person name="Ravikumar R.L."/>
            <person name="Schlapbach R."/>
            <person name="Sreeman S.M."/>
            <person name="Shimizu K.K."/>
        </authorList>
    </citation>
    <scope>NUCLEOTIDE SEQUENCE</scope>
</reference>
<evidence type="ECO:0000313" key="1">
    <source>
        <dbReference type="EMBL" id="GJN06776.1"/>
    </source>
</evidence>
<keyword evidence="2" id="KW-1185">Reference proteome</keyword>
<sequence>MTINIYVKRLKSYADGLADLGFPMAESTLILTFFHGLTTPYCHMASIIKAKDPPPSLSDARSQLALEDSELKIASTKEETFYATTTLP</sequence>
<gene>
    <name evidence="1" type="primary">ga24533</name>
    <name evidence="1" type="ORF">PR202_ga24533</name>
</gene>
<reference evidence="1" key="2">
    <citation type="submission" date="2021-12" db="EMBL/GenBank/DDBJ databases">
        <title>Resequencing data analysis of finger millet.</title>
        <authorList>
            <person name="Hatakeyama M."/>
            <person name="Aluri S."/>
            <person name="Balachadran M.T."/>
            <person name="Sivarajan S.R."/>
            <person name="Poveda L."/>
            <person name="Shimizu-Inatsugi R."/>
            <person name="Schlapbach R."/>
            <person name="Sreeman S.M."/>
            <person name="Shimizu K.K."/>
        </authorList>
    </citation>
    <scope>NUCLEOTIDE SEQUENCE</scope>
</reference>
<comment type="caution">
    <text evidence="1">The sequence shown here is derived from an EMBL/GenBank/DDBJ whole genome shotgun (WGS) entry which is preliminary data.</text>
</comment>
<organism evidence="1 2">
    <name type="scientific">Eleusine coracana subsp. coracana</name>
    <dbReference type="NCBI Taxonomy" id="191504"/>
    <lineage>
        <taxon>Eukaryota</taxon>
        <taxon>Viridiplantae</taxon>
        <taxon>Streptophyta</taxon>
        <taxon>Embryophyta</taxon>
        <taxon>Tracheophyta</taxon>
        <taxon>Spermatophyta</taxon>
        <taxon>Magnoliopsida</taxon>
        <taxon>Liliopsida</taxon>
        <taxon>Poales</taxon>
        <taxon>Poaceae</taxon>
        <taxon>PACMAD clade</taxon>
        <taxon>Chloridoideae</taxon>
        <taxon>Cynodonteae</taxon>
        <taxon>Eleusininae</taxon>
        <taxon>Eleusine</taxon>
    </lineage>
</organism>
<dbReference type="PANTHER" id="PTHR47481:SF31">
    <property type="entry name" value="OS01G0873500 PROTEIN"/>
    <property type="match status" value="1"/>
</dbReference>
<dbReference type="PANTHER" id="PTHR47481">
    <property type="match status" value="1"/>
</dbReference>
<name>A0AAV5D8S3_ELECO</name>